<evidence type="ECO:0000313" key="2">
    <source>
        <dbReference type="EMBL" id="RYR11662.1"/>
    </source>
</evidence>
<gene>
    <name evidence="2" type="ORF">Ahy_B04g069178</name>
</gene>
<dbReference type="PANTHER" id="PTHR31669">
    <property type="entry name" value="PROTEIN FAR1-RELATED SEQUENCE 10-RELATED"/>
    <property type="match status" value="1"/>
</dbReference>
<comment type="caution">
    <text evidence="2">The sequence shown here is derived from an EMBL/GenBank/DDBJ whole genome shotgun (WGS) entry which is preliminary data.</text>
</comment>
<organism evidence="2 3">
    <name type="scientific">Arachis hypogaea</name>
    <name type="common">Peanut</name>
    <dbReference type="NCBI Taxonomy" id="3818"/>
    <lineage>
        <taxon>Eukaryota</taxon>
        <taxon>Viridiplantae</taxon>
        <taxon>Streptophyta</taxon>
        <taxon>Embryophyta</taxon>
        <taxon>Tracheophyta</taxon>
        <taxon>Spermatophyta</taxon>
        <taxon>Magnoliopsida</taxon>
        <taxon>eudicotyledons</taxon>
        <taxon>Gunneridae</taxon>
        <taxon>Pentapetalae</taxon>
        <taxon>rosids</taxon>
        <taxon>fabids</taxon>
        <taxon>Fabales</taxon>
        <taxon>Fabaceae</taxon>
        <taxon>Papilionoideae</taxon>
        <taxon>50 kb inversion clade</taxon>
        <taxon>dalbergioids sensu lato</taxon>
        <taxon>Dalbergieae</taxon>
        <taxon>Pterocarpus clade</taxon>
        <taxon>Arachis</taxon>
    </lineage>
</organism>
<name>A0A444ZBV0_ARAHY</name>
<keyword evidence="1" id="KW-0479">Metal-binding</keyword>
<keyword evidence="3" id="KW-1185">Reference proteome</keyword>
<accession>A0A444ZBV0</accession>
<sequence>MAHANMGEMYEKIPDGILTDQCETLLTTIQNVMPNTRPRLYLWHIMKKIQQKFEGFSRFKEINATIGRIVWSLVDKNYLRVHGITSLKSTTFIITNGSTKELECDAVDKGLIPCVSYSPIEKQFQYEYTNCIFRDVQTEFIKKSNHNLSPRVMKDNQYFYEVTEQKIVIGIFNYNDYEVVRYNCFMFELYGILCCQTLPVLSHCRFNKSKNIYRKHTHIRSNHDSRCSDKSMNIFRGLCVDF</sequence>
<protein>
    <recommendedName>
        <fullName evidence="1">Protein FAR1-RELATED SEQUENCE</fullName>
    </recommendedName>
</protein>
<dbReference type="EMBL" id="SDMP01000014">
    <property type="protein sequence ID" value="RYR11662.1"/>
    <property type="molecule type" value="Genomic_DNA"/>
</dbReference>
<dbReference type="Proteomes" id="UP000289738">
    <property type="component" value="Chromosome B04"/>
</dbReference>
<dbReference type="GO" id="GO:0005634">
    <property type="term" value="C:nucleus"/>
    <property type="evidence" value="ECO:0007669"/>
    <property type="project" value="UniProtKB-SubCell"/>
</dbReference>
<dbReference type="InterPro" id="IPR031052">
    <property type="entry name" value="FHY3/FAR1"/>
</dbReference>
<keyword evidence="1" id="KW-0863">Zinc-finger</keyword>
<keyword evidence="1" id="KW-0862">Zinc</keyword>
<reference evidence="2 3" key="1">
    <citation type="submission" date="2019-01" db="EMBL/GenBank/DDBJ databases">
        <title>Sequencing of cultivated peanut Arachis hypogaea provides insights into genome evolution and oil improvement.</title>
        <authorList>
            <person name="Chen X."/>
        </authorList>
    </citation>
    <scope>NUCLEOTIDE SEQUENCE [LARGE SCALE GENOMIC DNA]</scope>
    <source>
        <strain evidence="3">cv. Fuhuasheng</strain>
        <tissue evidence="2">Leaves</tissue>
    </source>
</reference>
<dbReference type="AlphaFoldDB" id="A0A444ZBV0"/>
<dbReference type="GO" id="GO:0008270">
    <property type="term" value="F:zinc ion binding"/>
    <property type="evidence" value="ECO:0007669"/>
    <property type="project" value="UniProtKB-UniRule"/>
</dbReference>
<comment type="similarity">
    <text evidence="1">Belongs to the FHY3/FAR1 family.</text>
</comment>
<evidence type="ECO:0000256" key="1">
    <source>
        <dbReference type="RuleBase" id="RU367018"/>
    </source>
</evidence>
<comment type="subcellular location">
    <subcellularLocation>
        <location evidence="1">Nucleus</location>
    </subcellularLocation>
</comment>
<dbReference type="GO" id="GO:0006355">
    <property type="term" value="P:regulation of DNA-templated transcription"/>
    <property type="evidence" value="ECO:0007669"/>
    <property type="project" value="UniProtKB-UniRule"/>
</dbReference>
<proteinExistence type="inferred from homology"/>
<keyword evidence="1" id="KW-0539">Nucleus</keyword>
<dbReference type="PANTHER" id="PTHR31669:SF283">
    <property type="entry name" value="PROTEIN FAR1-RELATED SEQUENCE"/>
    <property type="match status" value="1"/>
</dbReference>
<evidence type="ECO:0000313" key="3">
    <source>
        <dbReference type="Proteomes" id="UP000289738"/>
    </source>
</evidence>
<comment type="function">
    <text evidence="1">Putative transcription activator involved in regulating light control of development.</text>
</comment>